<evidence type="ECO:0000313" key="1">
    <source>
        <dbReference type="EMBL" id="MEQ2169710.1"/>
    </source>
</evidence>
<protein>
    <submittedName>
        <fullName evidence="1">Uncharacterized protein</fullName>
    </submittedName>
</protein>
<gene>
    <name evidence="1" type="ORF">GOODEAATRI_028105</name>
</gene>
<reference evidence="1 2" key="1">
    <citation type="submission" date="2021-06" db="EMBL/GenBank/DDBJ databases">
        <authorList>
            <person name="Palmer J.M."/>
        </authorList>
    </citation>
    <scope>NUCLEOTIDE SEQUENCE [LARGE SCALE GENOMIC DNA]</scope>
    <source>
        <strain evidence="1 2">GA_2019</strain>
        <tissue evidence="1">Muscle</tissue>
    </source>
</reference>
<proteinExistence type="predicted"/>
<keyword evidence="2" id="KW-1185">Reference proteome</keyword>
<sequence length="150" mass="16454">MRLSYDAGRTFVLCNLFGSASALGVQGLAEEPVFVTIRMALAHLQVDSPHVQPAPFSAFFQRRDVSAAFVVPPSEKYIHELHACWTDARAFSRLTTDGRASAAVQEASRFGLGQMPVVVPGIASLIIPPDEAMRHLTPHAFHEWGPMDPW</sequence>
<organism evidence="1 2">
    <name type="scientific">Goodea atripinnis</name>
    <dbReference type="NCBI Taxonomy" id="208336"/>
    <lineage>
        <taxon>Eukaryota</taxon>
        <taxon>Metazoa</taxon>
        <taxon>Chordata</taxon>
        <taxon>Craniata</taxon>
        <taxon>Vertebrata</taxon>
        <taxon>Euteleostomi</taxon>
        <taxon>Actinopterygii</taxon>
        <taxon>Neopterygii</taxon>
        <taxon>Teleostei</taxon>
        <taxon>Neoteleostei</taxon>
        <taxon>Acanthomorphata</taxon>
        <taxon>Ovalentaria</taxon>
        <taxon>Atherinomorphae</taxon>
        <taxon>Cyprinodontiformes</taxon>
        <taxon>Goodeidae</taxon>
        <taxon>Goodea</taxon>
    </lineage>
</organism>
<accession>A0ABV0NEJ7</accession>
<evidence type="ECO:0000313" key="2">
    <source>
        <dbReference type="Proteomes" id="UP001476798"/>
    </source>
</evidence>
<dbReference type="EMBL" id="JAHRIO010033804">
    <property type="protein sequence ID" value="MEQ2169710.1"/>
    <property type="molecule type" value="Genomic_DNA"/>
</dbReference>
<dbReference type="Proteomes" id="UP001476798">
    <property type="component" value="Unassembled WGS sequence"/>
</dbReference>
<comment type="caution">
    <text evidence="1">The sequence shown here is derived from an EMBL/GenBank/DDBJ whole genome shotgun (WGS) entry which is preliminary data.</text>
</comment>
<name>A0ABV0NEJ7_9TELE</name>